<evidence type="ECO:0000256" key="1">
    <source>
        <dbReference type="ARBA" id="ARBA00022553"/>
    </source>
</evidence>
<dbReference type="Proteomes" id="UP001500383">
    <property type="component" value="Unassembled WGS sequence"/>
</dbReference>
<accession>A0ABN2J619</accession>
<comment type="caution">
    <text evidence="7">The sequence shown here is derived from an EMBL/GenBank/DDBJ whole genome shotgun (WGS) entry which is preliminary data.</text>
</comment>
<dbReference type="PANTHER" id="PTHR34139">
    <property type="entry name" value="UPF0331 PROTEIN MJ0127"/>
    <property type="match status" value="1"/>
</dbReference>
<protein>
    <submittedName>
        <fullName evidence="7">Uncharacterized protein</fullName>
    </submittedName>
</protein>
<evidence type="ECO:0000256" key="2">
    <source>
        <dbReference type="ARBA" id="ARBA00022649"/>
    </source>
</evidence>
<keyword evidence="3" id="KW-0540">Nuclease</keyword>
<keyword evidence="8" id="KW-1185">Reference proteome</keyword>
<evidence type="ECO:0000256" key="6">
    <source>
        <dbReference type="SAM" id="MobiDB-lite"/>
    </source>
</evidence>
<keyword evidence="2" id="KW-1277">Toxin-antitoxin system</keyword>
<evidence type="ECO:0000313" key="8">
    <source>
        <dbReference type="Proteomes" id="UP001500383"/>
    </source>
</evidence>
<organism evidence="7 8">
    <name type="scientific">Dietzia cercidiphylli</name>
    <dbReference type="NCBI Taxonomy" id="498199"/>
    <lineage>
        <taxon>Bacteria</taxon>
        <taxon>Bacillati</taxon>
        <taxon>Actinomycetota</taxon>
        <taxon>Actinomycetes</taxon>
        <taxon>Mycobacteriales</taxon>
        <taxon>Dietziaceae</taxon>
        <taxon>Dietzia</taxon>
    </lineage>
</organism>
<dbReference type="InterPro" id="IPR051813">
    <property type="entry name" value="HepT_RNase_toxin"/>
</dbReference>
<dbReference type="EMBL" id="BAAAQG010000021">
    <property type="protein sequence ID" value="GAA1718739.1"/>
    <property type="molecule type" value="Genomic_DNA"/>
</dbReference>
<dbReference type="PANTHER" id="PTHR34139:SF1">
    <property type="entry name" value="RNASE MJ1380-RELATED"/>
    <property type="match status" value="1"/>
</dbReference>
<keyword evidence="1" id="KW-0597">Phosphoprotein</keyword>
<evidence type="ECO:0000256" key="4">
    <source>
        <dbReference type="ARBA" id="ARBA00022741"/>
    </source>
</evidence>
<evidence type="ECO:0000313" key="7">
    <source>
        <dbReference type="EMBL" id="GAA1718739.1"/>
    </source>
</evidence>
<sequence>MKSPIPYLDMAVAAATRAAGYAPASEVEFLASPMAQDAICMRLQEVGENLSKSRRHCPDFYSAHQSEGWHRLIGLRNVISLGYAEVDMRVVWTIMRCASGSPSRGAEGSVGHVVTPGRRNAPHAVVPRPGQD</sequence>
<proteinExistence type="predicted"/>
<reference evidence="7 8" key="1">
    <citation type="journal article" date="2019" name="Int. J. Syst. Evol. Microbiol.">
        <title>The Global Catalogue of Microorganisms (GCM) 10K type strain sequencing project: providing services to taxonomists for standard genome sequencing and annotation.</title>
        <authorList>
            <consortium name="The Broad Institute Genomics Platform"/>
            <consortium name="The Broad Institute Genome Sequencing Center for Infectious Disease"/>
            <person name="Wu L."/>
            <person name="Ma J."/>
        </authorList>
    </citation>
    <scope>NUCLEOTIDE SEQUENCE [LARGE SCALE GENOMIC DNA]</scope>
    <source>
        <strain evidence="7 8">JCM 16002</strain>
    </source>
</reference>
<keyword evidence="4" id="KW-0547">Nucleotide-binding</keyword>
<evidence type="ECO:0000256" key="5">
    <source>
        <dbReference type="ARBA" id="ARBA00022801"/>
    </source>
</evidence>
<dbReference type="Pfam" id="PF01934">
    <property type="entry name" value="HepT-like"/>
    <property type="match status" value="1"/>
</dbReference>
<gene>
    <name evidence="7" type="ORF">GCM10009831_30920</name>
</gene>
<feature type="region of interest" description="Disordered" evidence="6">
    <location>
        <begin position="100"/>
        <end position="132"/>
    </location>
</feature>
<keyword evidence="5" id="KW-0378">Hydrolase</keyword>
<evidence type="ECO:0000256" key="3">
    <source>
        <dbReference type="ARBA" id="ARBA00022722"/>
    </source>
</evidence>
<name>A0ABN2J619_9ACTN</name>
<dbReference type="InterPro" id="IPR008201">
    <property type="entry name" value="HepT-like"/>
</dbReference>